<dbReference type="PROSITE" id="PS51257">
    <property type="entry name" value="PROKAR_LIPOPROTEIN"/>
    <property type="match status" value="1"/>
</dbReference>
<dbReference type="PANTHER" id="PTHR22902">
    <property type="entry name" value="SESQUIPEDALIAN"/>
    <property type="match status" value="1"/>
</dbReference>
<dbReference type="SMART" id="SM00233">
    <property type="entry name" value="PH"/>
    <property type="match status" value="1"/>
</dbReference>
<dbReference type="RefSeq" id="XP_028842448.1">
    <property type="nucleotide sequence ID" value="XM_028986615.1"/>
</dbReference>
<dbReference type="Gene3D" id="2.30.29.30">
    <property type="entry name" value="Pleckstrin-homology domain (PH domain)/Phosphotyrosine-binding domain (PTB)"/>
    <property type="match status" value="1"/>
</dbReference>
<dbReference type="SUPFAM" id="SSF50729">
    <property type="entry name" value="PH domain-like"/>
    <property type="match status" value="1"/>
</dbReference>
<dbReference type="GO" id="GO:0042147">
    <property type="term" value="P:retrograde transport, endosome to Golgi"/>
    <property type="evidence" value="ECO:0007669"/>
    <property type="project" value="UniProtKB-UniRule"/>
</dbReference>
<keyword evidence="1" id="KW-0333">Golgi apparatus</keyword>
<reference evidence="3" key="3">
    <citation type="submission" date="2025-09" db="UniProtKB">
        <authorList>
            <consortium name="Ensembl"/>
        </authorList>
    </citation>
    <scope>IDENTIFICATION</scope>
</reference>
<accession>A0AAY4B5T5</accession>
<keyword evidence="1" id="KW-0597">Phosphoprotein</keyword>
<protein>
    <recommendedName>
        <fullName evidence="1">Sesquipedalian</fullName>
        <shortName evidence="1">Ses</shortName>
    </recommendedName>
    <alternativeName>
        <fullName evidence="1">PH domain-containing endocytic trafficking adaptor</fullName>
    </alternativeName>
</protein>
<dbReference type="GO" id="GO:0005802">
    <property type="term" value="C:trans-Golgi network"/>
    <property type="evidence" value="ECO:0007669"/>
    <property type="project" value="UniProtKB-UniRule"/>
</dbReference>
<dbReference type="GeneTree" id="ENSGT00940000164923"/>
<evidence type="ECO:0000313" key="3">
    <source>
        <dbReference type="Ensembl" id="ENSDCDP00010015166.1"/>
    </source>
</evidence>
<comment type="function">
    <text evidence="1">Plays a role in endocytic trafficking. Required for receptor recycling from endosomes, both to the trans-Golgi network and the plasma membrane.</text>
</comment>
<dbReference type="GO" id="GO:0055037">
    <property type="term" value="C:recycling endosome"/>
    <property type="evidence" value="ECO:0007669"/>
    <property type="project" value="UniProtKB-SubCell"/>
</dbReference>
<keyword evidence="1" id="KW-0967">Endosome</keyword>
<dbReference type="PROSITE" id="PS50003">
    <property type="entry name" value="PH_DOMAIN"/>
    <property type="match status" value="1"/>
</dbReference>
<dbReference type="Pfam" id="PF00169">
    <property type="entry name" value="PH"/>
    <property type="match status" value="1"/>
</dbReference>
<organism evidence="3 4">
    <name type="scientific">Denticeps clupeoides</name>
    <name type="common">denticle herring</name>
    <dbReference type="NCBI Taxonomy" id="299321"/>
    <lineage>
        <taxon>Eukaryota</taxon>
        <taxon>Metazoa</taxon>
        <taxon>Chordata</taxon>
        <taxon>Craniata</taxon>
        <taxon>Vertebrata</taxon>
        <taxon>Euteleostomi</taxon>
        <taxon>Actinopterygii</taxon>
        <taxon>Neopterygii</taxon>
        <taxon>Teleostei</taxon>
        <taxon>Clupei</taxon>
        <taxon>Clupeiformes</taxon>
        <taxon>Denticipitoidei</taxon>
        <taxon>Denticipitidae</taxon>
        <taxon>Denticeps</taxon>
    </lineage>
</organism>
<evidence type="ECO:0000256" key="1">
    <source>
        <dbReference type="RuleBase" id="RU369082"/>
    </source>
</evidence>
<dbReference type="GeneID" id="114794206"/>
<dbReference type="InterPro" id="IPR045188">
    <property type="entry name" value="Boi1/Boi2-like"/>
</dbReference>
<keyword evidence="1" id="KW-0968">Cytoplasmic vesicle</keyword>
<dbReference type="PANTHER" id="PTHR22902:SF17">
    <property type="entry name" value="SESQUIPEDALIAN-1"/>
    <property type="match status" value="1"/>
</dbReference>
<sequence>MKKTRLQLKSLCCHDGVHFTVVPLTLACLSWGVVMKIHEKILTHYLSCPSPVDKQGYLYKKRERNTSYQKRWFVLKGNLLFYQERPADRHLLGVIFLEGCVVQPGDSEGQYCFSLVFAGPGLRTYTFAAEDLHSQQCWVAALLSASHRYLSHLVKDLGRLYDEAKRGSGESSQVCAVNQRQLSQSMALFHVSSPYYVQGTRAARVHTPNHAFQAPSVPFKTSNKRSPKMWPKRNALVTPLNGPAPPNGEWPLLGSDPLVDFCKLHEHYGSEVKQLRADWLRRKREEQQGSEEDLIDLG</sequence>
<dbReference type="Proteomes" id="UP000694580">
    <property type="component" value="Chromosome 7"/>
</dbReference>
<name>A0AAY4B5T5_9TELE</name>
<comment type="similarity">
    <text evidence="1">Belongs to the sesquipedalian family.</text>
</comment>
<dbReference type="Ensembl" id="ENSDCDT00010016015.1">
    <property type="protein sequence ID" value="ENSDCDP00010015166.1"/>
    <property type="gene ID" value="ENSDCDG00010006964.1"/>
</dbReference>
<keyword evidence="4" id="KW-1185">Reference proteome</keyword>
<dbReference type="CDD" id="cd13288">
    <property type="entry name" value="PH_Ses"/>
    <property type="match status" value="1"/>
</dbReference>
<dbReference type="AlphaFoldDB" id="A0AAY4B5T5"/>
<gene>
    <name evidence="3" type="primary">pheta2</name>
</gene>
<dbReference type="GO" id="GO:0030136">
    <property type="term" value="C:clathrin-coated vesicle"/>
    <property type="evidence" value="ECO:0007669"/>
    <property type="project" value="UniProtKB-SubCell"/>
</dbReference>
<reference evidence="3" key="2">
    <citation type="submission" date="2025-08" db="UniProtKB">
        <authorList>
            <consortium name="Ensembl"/>
        </authorList>
    </citation>
    <scope>IDENTIFICATION</scope>
</reference>
<dbReference type="GO" id="GO:0001881">
    <property type="term" value="P:receptor recycling"/>
    <property type="evidence" value="ECO:0007669"/>
    <property type="project" value="UniProtKB-UniRule"/>
</dbReference>
<feature type="domain" description="PH" evidence="2">
    <location>
        <begin position="51"/>
        <end position="147"/>
    </location>
</feature>
<dbReference type="GO" id="GO:0005769">
    <property type="term" value="C:early endosome"/>
    <property type="evidence" value="ECO:0007669"/>
    <property type="project" value="UniProtKB-SubCell"/>
</dbReference>
<evidence type="ECO:0000313" key="4">
    <source>
        <dbReference type="Proteomes" id="UP000694580"/>
    </source>
</evidence>
<reference evidence="3 4" key="1">
    <citation type="submission" date="2020-06" db="EMBL/GenBank/DDBJ databases">
        <authorList>
            <consortium name="Wellcome Sanger Institute Data Sharing"/>
        </authorList>
    </citation>
    <scope>NUCLEOTIDE SEQUENCE [LARGE SCALE GENOMIC DNA]</scope>
</reference>
<dbReference type="GO" id="GO:0005829">
    <property type="term" value="C:cytosol"/>
    <property type="evidence" value="ECO:0007669"/>
    <property type="project" value="GOC"/>
</dbReference>
<comment type="subcellular location">
    <subcellularLocation>
        <location evidence="1">Early endosome</location>
    </subcellularLocation>
    <subcellularLocation>
        <location evidence="1">Recycling endosome</location>
    </subcellularLocation>
    <subcellularLocation>
        <location evidence="1">Golgi apparatus</location>
        <location evidence="1">trans-Golgi network</location>
    </subcellularLocation>
    <subcellularLocation>
        <location evidence="1">Cytoplasmic vesicle</location>
        <location evidence="1">Clathrin-coated vesicle</location>
    </subcellularLocation>
</comment>
<dbReference type="InterPro" id="IPR011993">
    <property type="entry name" value="PH-like_dom_sf"/>
</dbReference>
<evidence type="ECO:0000259" key="2">
    <source>
        <dbReference type="PROSITE" id="PS50003"/>
    </source>
</evidence>
<dbReference type="InterPro" id="IPR001849">
    <property type="entry name" value="PH_domain"/>
</dbReference>
<proteinExistence type="inferred from homology"/>
<dbReference type="GO" id="GO:0007032">
    <property type="term" value="P:endosome organization"/>
    <property type="evidence" value="ECO:0007669"/>
    <property type="project" value="UniProtKB-UniRule"/>
</dbReference>